<evidence type="ECO:0000256" key="11">
    <source>
        <dbReference type="ARBA" id="ARBA00045876"/>
    </source>
</evidence>
<dbReference type="GO" id="GO:0046872">
    <property type="term" value="F:metal ion binding"/>
    <property type="evidence" value="ECO:0007669"/>
    <property type="project" value="UniProtKB-KW"/>
</dbReference>
<comment type="catalytic activity">
    <reaction evidence="1">
        <text>[eIF5A protein]-deoxyhypusine + AH2 + O2 = [eIF5A protein]-hypusine + A + H2O</text>
        <dbReference type="Rhea" id="RHEA:14101"/>
        <dbReference type="Rhea" id="RHEA-COMP:10144"/>
        <dbReference type="Rhea" id="RHEA-COMP:12592"/>
        <dbReference type="ChEBI" id="CHEBI:13193"/>
        <dbReference type="ChEBI" id="CHEBI:15377"/>
        <dbReference type="ChEBI" id="CHEBI:15379"/>
        <dbReference type="ChEBI" id="CHEBI:17499"/>
        <dbReference type="ChEBI" id="CHEBI:82657"/>
        <dbReference type="ChEBI" id="CHEBI:91175"/>
        <dbReference type="EC" id="1.14.99.29"/>
    </reaction>
</comment>
<keyword evidence="14" id="KW-1185">Reference proteome</keyword>
<evidence type="ECO:0000256" key="7">
    <source>
        <dbReference type="ARBA" id="ARBA00023002"/>
    </source>
</evidence>
<dbReference type="PANTHER" id="PTHR12697:SF5">
    <property type="entry name" value="DEOXYHYPUSINE HYDROXYLASE"/>
    <property type="match status" value="1"/>
</dbReference>
<comment type="cofactor">
    <cofactor evidence="2">
        <name>Fe(2+)</name>
        <dbReference type="ChEBI" id="CHEBI:29033"/>
    </cofactor>
</comment>
<keyword evidence="10" id="KW-0386">Hypusine biosynthesis</keyword>
<dbReference type="InterPro" id="IPR016024">
    <property type="entry name" value="ARM-type_fold"/>
</dbReference>
<organism evidence="13 14">
    <name type="scientific">Clarias magur</name>
    <name type="common">Asian catfish</name>
    <name type="synonym">Macropteronotus magur</name>
    <dbReference type="NCBI Taxonomy" id="1594786"/>
    <lineage>
        <taxon>Eukaryota</taxon>
        <taxon>Metazoa</taxon>
        <taxon>Chordata</taxon>
        <taxon>Craniata</taxon>
        <taxon>Vertebrata</taxon>
        <taxon>Euteleostomi</taxon>
        <taxon>Actinopterygii</taxon>
        <taxon>Neopterygii</taxon>
        <taxon>Teleostei</taxon>
        <taxon>Ostariophysi</taxon>
        <taxon>Siluriformes</taxon>
        <taxon>Clariidae</taxon>
        <taxon>Clarias</taxon>
    </lineage>
</organism>
<dbReference type="Pfam" id="PF13646">
    <property type="entry name" value="HEAT_2"/>
    <property type="match status" value="1"/>
</dbReference>
<keyword evidence="5" id="KW-0479">Metal-binding</keyword>
<dbReference type="InterPro" id="IPR004155">
    <property type="entry name" value="PBS_lyase_HEAT"/>
</dbReference>
<evidence type="ECO:0000256" key="3">
    <source>
        <dbReference type="ARBA" id="ARBA00005041"/>
    </source>
</evidence>
<proteinExistence type="predicted"/>
<keyword evidence="7" id="KW-0560">Oxidoreductase</keyword>
<evidence type="ECO:0000256" key="10">
    <source>
        <dbReference type="ARBA" id="ARBA00023256"/>
    </source>
</evidence>
<dbReference type="FunFam" id="1.25.10.10:FF:000099">
    <property type="entry name" value="Deoxyhypusine hydroxylase"/>
    <property type="match status" value="1"/>
</dbReference>
<evidence type="ECO:0000256" key="8">
    <source>
        <dbReference type="ARBA" id="ARBA00023004"/>
    </source>
</evidence>
<dbReference type="AlphaFoldDB" id="A0A8J4T969"/>
<keyword evidence="9" id="KW-0503">Monooxygenase</keyword>
<dbReference type="Gene3D" id="1.25.10.10">
    <property type="entry name" value="Leucine-rich Repeat Variant"/>
    <property type="match status" value="1"/>
</dbReference>
<feature type="region of interest" description="Disordered" evidence="12">
    <location>
        <begin position="139"/>
        <end position="164"/>
    </location>
</feature>
<dbReference type="InterPro" id="IPR011989">
    <property type="entry name" value="ARM-like"/>
</dbReference>
<evidence type="ECO:0000256" key="5">
    <source>
        <dbReference type="ARBA" id="ARBA00022723"/>
    </source>
</evidence>
<evidence type="ECO:0000256" key="1">
    <source>
        <dbReference type="ARBA" id="ARBA00000068"/>
    </source>
</evidence>
<dbReference type="PANTHER" id="PTHR12697">
    <property type="entry name" value="PBS LYASE HEAT-LIKE PROTEIN"/>
    <property type="match status" value="1"/>
</dbReference>
<evidence type="ECO:0000256" key="9">
    <source>
        <dbReference type="ARBA" id="ARBA00023033"/>
    </source>
</evidence>
<keyword evidence="8" id="KW-0408">Iron</keyword>
<evidence type="ECO:0000256" key="6">
    <source>
        <dbReference type="ARBA" id="ARBA00022737"/>
    </source>
</evidence>
<comment type="pathway">
    <text evidence="3">Protein modification; eIF5A hypusination.</text>
</comment>
<evidence type="ECO:0000256" key="4">
    <source>
        <dbReference type="ARBA" id="ARBA00012606"/>
    </source>
</evidence>
<dbReference type="EC" id="1.14.99.29" evidence="4"/>
<name>A0A8J4T969_CLAMG</name>
<dbReference type="GO" id="GO:0019135">
    <property type="term" value="F:deoxyhypusine monooxygenase activity"/>
    <property type="evidence" value="ECO:0007669"/>
    <property type="project" value="UniProtKB-EC"/>
</dbReference>
<sequence length="201" mass="22251">MASDQDVAAVGRILVDGQQELAARFRALFTLRNLGGAEAVRWISEAFSDESALLKHELAYCLGQMQDERAIPVLETVLRDTKQEPMVRHEAGEALGAIGNPKVLELLKRYSEDPVVEVAETCQLAVRRLEWLMNSGNAEKSEAADTNPYSSVDPAPPAQRKSVPELRTQLLDESLPLFERYRAMFTLRNLGSEEAVLALGD</sequence>
<dbReference type="EMBL" id="QNUK01000537">
    <property type="protein sequence ID" value="KAF5891971.1"/>
    <property type="molecule type" value="Genomic_DNA"/>
</dbReference>
<evidence type="ECO:0000313" key="14">
    <source>
        <dbReference type="Proteomes" id="UP000727407"/>
    </source>
</evidence>
<dbReference type="OrthoDB" id="421002at2759"/>
<protein>
    <recommendedName>
        <fullName evidence="4">deoxyhypusine monooxygenase</fullName>
        <ecNumber evidence="4">1.14.99.29</ecNumber>
    </recommendedName>
</protein>
<feature type="non-terminal residue" evidence="13">
    <location>
        <position position="201"/>
    </location>
</feature>
<evidence type="ECO:0000256" key="2">
    <source>
        <dbReference type="ARBA" id="ARBA00001954"/>
    </source>
</evidence>
<evidence type="ECO:0000256" key="12">
    <source>
        <dbReference type="SAM" id="MobiDB-lite"/>
    </source>
</evidence>
<evidence type="ECO:0000313" key="13">
    <source>
        <dbReference type="EMBL" id="KAF5891971.1"/>
    </source>
</evidence>
<dbReference type="SMART" id="SM00567">
    <property type="entry name" value="EZ_HEAT"/>
    <property type="match status" value="4"/>
</dbReference>
<dbReference type="SUPFAM" id="SSF48371">
    <property type="entry name" value="ARM repeat"/>
    <property type="match status" value="1"/>
</dbReference>
<dbReference type="Pfam" id="PF03130">
    <property type="entry name" value="HEAT_PBS"/>
    <property type="match status" value="2"/>
</dbReference>
<gene>
    <name evidence="13" type="primary">dohh</name>
    <name evidence="13" type="ORF">DAT39_018328</name>
</gene>
<reference evidence="13" key="1">
    <citation type="submission" date="2020-07" db="EMBL/GenBank/DDBJ databases">
        <title>Clarias magur genome sequencing, assembly and annotation.</title>
        <authorList>
            <person name="Kushwaha B."/>
            <person name="Kumar R."/>
            <person name="Das P."/>
            <person name="Joshi C.G."/>
            <person name="Kumar D."/>
            <person name="Nagpure N.S."/>
            <person name="Pandey M."/>
            <person name="Agarwal S."/>
            <person name="Srivastava S."/>
            <person name="Singh M."/>
            <person name="Sahoo L."/>
            <person name="Jayasankar P."/>
            <person name="Meher P.K."/>
            <person name="Koringa P.G."/>
            <person name="Iquebal M.A."/>
            <person name="Das S.P."/>
            <person name="Bit A."/>
            <person name="Patnaik S."/>
            <person name="Patel N."/>
            <person name="Shah T.M."/>
            <person name="Hinsu A."/>
            <person name="Jena J.K."/>
        </authorList>
    </citation>
    <scope>NUCLEOTIDE SEQUENCE</scope>
    <source>
        <strain evidence="13">CIFAMagur01</strain>
        <tissue evidence="13">Testis</tissue>
    </source>
</reference>
<comment type="caution">
    <text evidence="13">The sequence shown here is derived from an EMBL/GenBank/DDBJ whole genome shotgun (WGS) entry which is preliminary data.</text>
</comment>
<keyword evidence="6" id="KW-0677">Repeat</keyword>
<dbReference type="Proteomes" id="UP000727407">
    <property type="component" value="Unassembled WGS sequence"/>
</dbReference>
<accession>A0A8J4T969</accession>
<comment type="function">
    <text evidence="11">Catalyzes the hydroxylation of the N(6)-(4-aminobutyl)-L-lysine intermediate produced by deoxyhypusine synthase/DHPS on a critical lysine of the eukaryotic translation initiation factor 5A/eIF-5A. This is the second step of the post-translational modification of that lysine into an unusual amino acid residue named hypusine. Hypusination is unique to mature eIF-5A factor and is essential for its function.</text>
</comment>